<feature type="domain" description="NAD(P)-binding" evidence="1">
    <location>
        <begin position="8"/>
        <end position="189"/>
    </location>
</feature>
<dbReference type="Gene3D" id="3.40.50.720">
    <property type="entry name" value="NAD(P)-binding Rossmann-like Domain"/>
    <property type="match status" value="1"/>
</dbReference>
<dbReference type="KEGG" id="ffa:FFWV33_04035"/>
<dbReference type="InterPro" id="IPR016040">
    <property type="entry name" value="NAD(P)-bd_dom"/>
</dbReference>
<dbReference type="PANTHER" id="PTHR15020">
    <property type="entry name" value="FLAVIN REDUCTASE-RELATED"/>
    <property type="match status" value="1"/>
</dbReference>
<dbReference type="RefSeq" id="WP_108739724.1">
    <property type="nucleotide sequence ID" value="NZ_CP020918.1"/>
</dbReference>
<dbReference type="SUPFAM" id="SSF51735">
    <property type="entry name" value="NAD(P)-binding Rossmann-fold domains"/>
    <property type="match status" value="1"/>
</dbReference>
<dbReference type="InterPro" id="IPR036291">
    <property type="entry name" value="NAD(P)-bd_dom_sf"/>
</dbReference>
<dbReference type="EMBL" id="CP020918">
    <property type="protein sequence ID" value="AWG20766.1"/>
    <property type="molecule type" value="Genomic_DNA"/>
</dbReference>
<name>A0A2S1LB28_9FLAO</name>
<dbReference type="PANTHER" id="PTHR15020:SF50">
    <property type="entry name" value="UPF0659 PROTEIN YMR090W"/>
    <property type="match status" value="1"/>
</dbReference>
<dbReference type="Pfam" id="PF13460">
    <property type="entry name" value="NAD_binding_10"/>
    <property type="match status" value="1"/>
</dbReference>
<dbReference type="OrthoDB" id="9803892at2"/>
<dbReference type="Proteomes" id="UP000244527">
    <property type="component" value="Chromosome"/>
</dbReference>
<gene>
    <name evidence="2" type="ORF">FFWV33_04035</name>
</gene>
<keyword evidence="3" id="KW-1185">Reference proteome</keyword>
<proteinExistence type="predicted"/>
<organism evidence="2 3">
    <name type="scientific">Flavobacterium faecale</name>
    <dbReference type="NCBI Taxonomy" id="1355330"/>
    <lineage>
        <taxon>Bacteria</taxon>
        <taxon>Pseudomonadati</taxon>
        <taxon>Bacteroidota</taxon>
        <taxon>Flavobacteriia</taxon>
        <taxon>Flavobacteriales</taxon>
        <taxon>Flavobacteriaceae</taxon>
        <taxon>Flavobacterium</taxon>
    </lineage>
</organism>
<evidence type="ECO:0000313" key="2">
    <source>
        <dbReference type="EMBL" id="AWG20766.1"/>
    </source>
</evidence>
<reference evidence="2 3" key="1">
    <citation type="submission" date="2017-04" db="EMBL/GenBank/DDBJ databases">
        <title>Compelte genome sequence of WV33.</title>
        <authorList>
            <person name="Lee P.C."/>
        </authorList>
    </citation>
    <scope>NUCLEOTIDE SEQUENCE [LARGE SCALE GENOMIC DNA]</scope>
    <source>
        <strain evidence="2 3">WV33</strain>
    </source>
</reference>
<dbReference type="AlphaFoldDB" id="A0A2S1LB28"/>
<evidence type="ECO:0000313" key="3">
    <source>
        <dbReference type="Proteomes" id="UP000244527"/>
    </source>
</evidence>
<accession>A0A2S1LB28</accession>
<sequence length="211" mass="23170">MKKTLVIGASGQIGKILVEKLLQEENSVVALVRNEQKGQELKKLGAEIVVGDLENDFEHAFKDCDKVVFSAGSGGNTGYDKTLLIDLWAAKKAVDYAIKNDIQHFIMVSGLGAGDPNEFVSDLKPYLVAKYFADYYLLESGLAYTILQPGSLINEKATGLIRTTRSENFKELVIPREDVANVIAYCLENNDTKGKTVELFSGKESIQESLS</sequence>
<evidence type="ECO:0000259" key="1">
    <source>
        <dbReference type="Pfam" id="PF13460"/>
    </source>
</evidence>
<protein>
    <submittedName>
        <fullName evidence="2">Oxidoreductase</fullName>
    </submittedName>
</protein>
<dbReference type="CDD" id="cd05243">
    <property type="entry name" value="SDR_a5"/>
    <property type="match status" value="1"/>
</dbReference>